<gene>
    <name evidence="2" type="ORF">DZF98_00115</name>
</gene>
<reference evidence="2 3" key="1">
    <citation type="submission" date="2018-08" db="EMBL/GenBank/DDBJ databases">
        <title>Genome Sequence of Clavibacter michiganensis Subspecies type strains, and the Atypical Peach-Colored Strains Isolated from Tomato.</title>
        <authorList>
            <person name="Osdaghi E."/>
            <person name="Portier P."/>
            <person name="Briand M."/>
            <person name="Jacques M.-A."/>
        </authorList>
    </citation>
    <scope>NUCLEOTIDE SEQUENCE [LARGE SCALE GENOMIC DNA]</scope>
    <source>
        <strain evidence="2 3">CFBP 8216</strain>
    </source>
</reference>
<sequence>MPPADPGTGEVIDKRGATAAPRVKKPKPDERKLFLDWVALHLSRVEAFGVPVKQNPAWCPEWWKHPEVVERFYVSWKGYLEATKRMQDDRLAQSAWWVQHWDHHARIIFDKTYGPFRACNAAGHLADNKGEPLTIVPEIPPVGQYVI</sequence>
<protein>
    <submittedName>
        <fullName evidence="2">DUF4913 domain-containing protein</fullName>
    </submittedName>
</protein>
<organism evidence="2 3">
    <name type="scientific">Clavibacter californiensis</name>
    <dbReference type="NCBI Taxonomy" id="1401995"/>
    <lineage>
        <taxon>Bacteria</taxon>
        <taxon>Bacillati</taxon>
        <taxon>Actinomycetota</taxon>
        <taxon>Actinomycetes</taxon>
        <taxon>Micrococcales</taxon>
        <taxon>Microbacteriaceae</taxon>
        <taxon>Clavibacter</taxon>
    </lineage>
</organism>
<evidence type="ECO:0000313" key="2">
    <source>
        <dbReference type="EMBL" id="RII94862.1"/>
    </source>
</evidence>
<dbReference type="Pfam" id="PF16259">
    <property type="entry name" value="DUF4913"/>
    <property type="match status" value="1"/>
</dbReference>
<proteinExistence type="predicted"/>
<dbReference type="RefSeq" id="WP_119372072.1">
    <property type="nucleotide sequence ID" value="NZ_QWEE01000001.1"/>
</dbReference>
<keyword evidence="3" id="KW-1185">Reference proteome</keyword>
<comment type="caution">
    <text evidence="2">The sequence shown here is derived from an EMBL/GenBank/DDBJ whole genome shotgun (WGS) entry which is preliminary data.</text>
</comment>
<name>A0ABX9NCL6_9MICO</name>
<feature type="region of interest" description="Disordered" evidence="1">
    <location>
        <begin position="1"/>
        <end position="23"/>
    </location>
</feature>
<dbReference type="InterPro" id="IPR032584">
    <property type="entry name" value="DUF4913"/>
</dbReference>
<dbReference type="EMBL" id="QWEE01000001">
    <property type="protein sequence ID" value="RII94862.1"/>
    <property type="molecule type" value="Genomic_DNA"/>
</dbReference>
<evidence type="ECO:0000313" key="3">
    <source>
        <dbReference type="Proteomes" id="UP000265355"/>
    </source>
</evidence>
<evidence type="ECO:0000256" key="1">
    <source>
        <dbReference type="SAM" id="MobiDB-lite"/>
    </source>
</evidence>
<accession>A0ABX9NCL6</accession>
<dbReference type="Proteomes" id="UP000265355">
    <property type="component" value="Unassembled WGS sequence"/>
</dbReference>